<accession>A0ABR3GS88</accession>
<keyword evidence="3" id="KW-1185">Reference proteome</keyword>
<evidence type="ECO:0000313" key="2">
    <source>
        <dbReference type="EMBL" id="KAL0638718.1"/>
    </source>
</evidence>
<gene>
    <name evidence="2" type="ORF">Q9L58_002296</name>
</gene>
<proteinExistence type="predicted"/>
<reference evidence="2 3" key="1">
    <citation type="submission" date="2024-02" db="EMBL/GenBank/DDBJ databases">
        <title>Discinaceae phylogenomics.</title>
        <authorList>
            <person name="Dirks A.C."/>
            <person name="James T.Y."/>
        </authorList>
    </citation>
    <scope>NUCLEOTIDE SEQUENCE [LARGE SCALE GENOMIC DNA]</scope>
    <source>
        <strain evidence="2 3">ACD0624</strain>
    </source>
</reference>
<evidence type="ECO:0000313" key="3">
    <source>
        <dbReference type="Proteomes" id="UP001447188"/>
    </source>
</evidence>
<comment type="caution">
    <text evidence="2">The sequence shown here is derived from an EMBL/GenBank/DDBJ whole genome shotgun (WGS) entry which is preliminary data.</text>
</comment>
<evidence type="ECO:0000256" key="1">
    <source>
        <dbReference type="SAM" id="Coils"/>
    </source>
</evidence>
<keyword evidence="1" id="KW-0175">Coiled coil</keyword>
<organism evidence="2 3">
    <name type="scientific">Discina gigas</name>
    <dbReference type="NCBI Taxonomy" id="1032678"/>
    <lineage>
        <taxon>Eukaryota</taxon>
        <taxon>Fungi</taxon>
        <taxon>Dikarya</taxon>
        <taxon>Ascomycota</taxon>
        <taxon>Pezizomycotina</taxon>
        <taxon>Pezizomycetes</taxon>
        <taxon>Pezizales</taxon>
        <taxon>Discinaceae</taxon>
        <taxon>Discina</taxon>
    </lineage>
</organism>
<dbReference type="EMBL" id="JBBBZM010000019">
    <property type="protein sequence ID" value="KAL0638718.1"/>
    <property type="molecule type" value="Genomic_DNA"/>
</dbReference>
<name>A0ABR3GS88_9PEZI</name>
<protein>
    <submittedName>
        <fullName evidence="2">Uncharacterized protein</fullName>
    </submittedName>
</protein>
<dbReference type="Proteomes" id="UP001447188">
    <property type="component" value="Unassembled WGS sequence"/>
</dbReference>
<feature type="coiled-coil region" evidence="1">
    <location>
        <begin position="82"/>
        <end position="112"/>
    </location>
</feature>
<sequence length="132" mass="15099">MSTTTTRSHSQEVTNHLRYIENAITSVRTLHVKMKAIGIFEGPDFGPNGQFEYIAASVLLRDVGDTMNRTVDIEKISKFHTKVMSIAEKAKLEKLMKQLEKEGEELALQETILKGKVCAHEIKTFRYQRPNY</sequence>